<evidence type="ECO:0000256" key="4">
    <source>
        <dbReference type="ARBA" id="ARBA00023125"/>
    </source>
</evidence>
<dbReference type="InterPro" id="IPR036388">
    <property type="entry name" value="WH-like_DNA-bd_sf"/>
</dbReference>
<dbReference type="GO" id="GO:0003677">
    <property type="term" value="F:DNA binding"/>
    <property type="evidence" value="ECO:0007669"/>
    <property type="project" value="UniProtKB-KW"/>
</dbReference>
<dbReference type="SUPFAM" id="SSF46785">
    <property type="entry name" value="Winged helix' DNA-binding domain"/>
    <property type="match status" value="1"/>
</dbReference>
<evidence type="ECO:0000313" key="7">
    <source>
        <dbReference type="EMBL" id="ALZ84592.1"/>
    </source>
</evidence>
<dbReference type="PANTHER" id="PTHR33164">
    <property type="entry name" value="TRANSCRIPTIONAL REGULATOR, MARR FAMILY"/>
    <property type="match status" value="1"/>
</dbReference>
<reference evidence="7 8" key="1">
    <citation type="submission" date="2016-01" db="EMBL/GenBank/DDBJ databases">
        <title>Annotation of Pseudomonas oryzihabitans USDA-ARS-USMARC-56511.</title>
        <authorList>
            <person name="Harhay G.P."/>
            <person name="Harhay D.M."/>
            <person name="Smith T.P.L."/>
            <person name="Bono J.L."/>
            <person name="Heaton M.P."/>
            <person name="Clawson M.L."/>
            <person name="Chitko-Mckown C.G."/>
            <person name="Capik S.F."/>
            <person name="DeDonder K.D."/>
            <person name="Apley M.D."/>
            <person name="Lubbers B.V."/>
            <person name="White B.J."/>
            <person name="Larson R.L."/>
        </authorList>
    </citation>
    <scope>NUCLEOTIDE SEQUENCE [LARGE SCALE GENOMIC DNA]</scope>
    <source>
        <strain evidence="7 8">USDA-ARS-USMARC-56511</strain>
    </source>
</reference>
<name>A0A0U4VN17_9PSED</name>
<dbReference type="InterPro" id="IPR036390">
    <property type="entry name" value="WH_DNA-bd_sf"/>
</dbReference>
<dbReference type="SMART" id="SM00347">
    <property type="entry name" value="HTH_MARR"/>
    <property type="match status" value="1"/>
</dbReference>
<dbReference type="OrthoDB" id="9806864at2"/>
<gene>
    <name evidence="7" type="ORF">APT59_10450</name>
</gene>
<dbReference type="PANTHER" id="PTHR33164:SF5">
    <property type="entry name" value="ORGANIC HYDROPEROXIDE RESISTANCE TRANSCRIPTIONAL REGULATOR"/>
    <property type="match status" value="1"/>
</dbReference>
<sequence>MTAKDPLLLDQQLCFSLYSASLAMTQLYKPLLESMGLTFPQYLIMLVLWEHDGLTLKELSNRLRQDSGALTPVVKRLEAAGLVTRRRSAEDERNLSIELTPAGRALREQASGVNSQVREVCALGDAGLDDLRETLVMLRNRLDEEGTSSA</sequence>
<dbReference type="Gene3D" id="1.10.10.10">
    <property type="entry name" value="Winged helix-like DNA-binding domain superfamily/Winged helix DNA-binding domain"/>
    <property type="match status" value="1"/>
</dbReference>
<organism evidence="7 8">
    <name type="scientific">Pseudomonas oryzihabitans</name>
    <dbReference type="NCBI Taxonomy" id="47885"/>
    <lineage>
        <taxon>Bacteria</taxon>
        <taxon>Pseudomonadati</taxon>
        <taxon>Pseudomonadota</taxon>
        <taxon>Gammaproteobacteria</taxon>
        <taxon>Pseudomonadales</taxon>
        <taxon>Pseudomonadaceae</taxon>
        <taxon>Pseudomonas</taxon>
    </lineage>
</organism>
<comment type="subcellular location">
    <subcellularLocation>
        <location evidence="1">Cytoplasm</location>
    </subcellularLocation>
</comment>
<evidence type="ECO:0000259" key="6">
    <source>
        <dbReference type="PROSITE" id="PS50995"/>
    </source>
</evidence>
<dbReference type="GO" id="GO:0005737">
    <property type="term" value="C:cytoplasm"/>
    <property type="evidence" value="ECO:0007669"/>
    <property type="project" value="UniProtKB-SubCell"/>
</dbReference>
<keyword evidence="2" id="KW-0963">Cytoplasm</keyword>
<evidence type="ECO:0000256" key="1">
    <source>
        <dbReference type="ARBA" id="ARBA00004496"/>
    </source>
</evidence>
<keyword evidence="3" id="KW-0805">Transcription regulation</keyword>
<keyword evidence="4" id="KW-0238">DNA-binding</keyword>
<accession>A0A0U4VN17</accession>
<evidence type="ECO:0000256" key="2">
    <source>
        <dbReference type="ARBA" id="ARBA00022490"/>
    </source>
</evidence>
<dbReference type="Pfam" id="PF22381">
    <property type="entry name" value="Staph_reg_Sar_Rot"/>
    <property type="match status" value="1"/>
</dbReference>
<dbReference type="RefSeq" id="WP_059314783.1">
    <property type="nucleotide sequence ID" value="NZ_CP013987.1"/>
</dbReference>
<dbReference type="FunFam" id="1.10.10.10:FF:000163">
    <property type="entry name" value="MarR family transcriptional regulator"/>
    <property type="match status" value="1"/>
</dbReference>
<dbReference type="Proteomes" id="UP000064137">
    <property type="component" value="Chromosome"/>
</dbReference>
<dbReference type="InterPro" id="IPR000835">
    <property type="entry name" value="HTH_MarR-typ"/>
</dbReference>
<dbReference type="InterPro" id="IPR039422">
    <property type="entry name" value="MarR/SlyA-like"/>
</dbReference>
<dbReference type="EMBL" id="CP013987">
    <property type="protein sequence ID" value="ALZ84592.1"/>
    <property type="molecule type" value="Genomic_DNA"/>
</dbReference>
<dbReference type="GO" id="GO:0003700">
    <property type="term" value="F:DNA-binding transcription factor activity"/>
    <property type="evidence" value="ECO:0007669"/>
    <property type="project" value="InterPro"/>
</dbReference>
<feature type="domain" description="HTH marR-type" evidence="6">
    <location>
        <begin position="10"/>
        <end position="144"/>
    </location>
</feature>
<dbReference type="InterPro" id="IPR055166">
    <property type="entry name" value="Transc_reg_Sar_Rot_HTH"/>
</dbReference>
<evidence type="ECO:0000256" key="5">
    <source>
        <dbReference type="ARBA" id="ARBA00023163"/>
    </source>
</evidence>
<dbReference type="GO" id="GO:0006950">
    <property type="term" value="P:response to stress"/>
    <property type="evidence" value="ECO:0007669"/>
    <property type="project" value="TreeGrafter"/>
</dbReference>
<dbReference type="PROSITE" id="PS50995">
    <property type="entry name" value="HTH_MARR_2"/>
    <property type="match status" value="1"/>
</dbReference>
<dbReference type="PRINTS" id="PR00598">
    <property type="entry name" value="HTHMARR"/>
</dbReference>
<evidence type="ECO:0000256" key="3">
    <source>
        <dbReference type="ARBA" id="ARBA00023015"/>
    </source>
</evidence>
<evidence type="ECO:0000313" key="8">
    <source>
        <dbReference type="Proteomes" id="UP000064137"/>
    </source>
</evidence>
<keyword evidence="5" id="KW-0804">Transcription</keyword>
<dbReference type="KEGG" id="por:APT59_10450"/>
<protein>
    <submittedName>
        <fullName evidence="7">MarR family transcriptional regulator</fullName>
    </submittedName>
</protein>
<dbReference type="AlphaFoldDB" id="A0A0U4VN17"/>
<proteinExistence type="predicted"/>